<organism evidence="3 4">
    <name type="scientific">Eucalyptus globulus</name>
    <name type="common">Tasmanian blue gum</name>
    <dbReference type="NCBI Taxonomy" id="34317"/>
    <lineage>
        <taxon>Eukaryota</taxon>
        <taxon>Viridiplantae</taxon>
        <taxon>Streptophyta</taxon>
        <taxon>Embryophyta</taxon>
        <taxon>Tracheophyta</taxon>
        <taxon>Spermatophyta</taxon>
        <taxon>Magnoliopsida</taxon>
        <taxon>eudicotyledons</taxon>
        <taxon>Gunneridae</taxon>
        <taxon>Pentapetalae</taxon>
        <taxon>rosids</taxon>
        <taxon>malvids</taxon>
        <taxon>Myrtales</taxon>
        <taxon>Myrtaceae</taxon>
        <taxon>Myrtoideae</taxon>
        <taxon>Eucalypteae</taxon>
        <taxon>Eucalyptus</taxon>
    </lineage>
</organism>
<dbReference type="InterPro" id="IPR039754">
    <property type="entry name" value="Esf1"/>
</dbReference>
<name>A0ABD3JZQ0_EUCGL</name>
<keyword evidence="4" id="KW-1185">Reference proteome</keyword>
<feature type="compositionally biased region" description="Basic and acidic residues" evidence="1">
    <location>
        <begin position="63"/>
        <end position="76"/>
    </location>
</feature>
<comment type="caution">
    <text evidence="3">The sequence shown here is derived from an EMBL/GenBank/DDBJ whole genome shotgun (WGS) entry which is preliminary data.</text>
</comment>
<evidence type="ECO:0000259" key="2">
    <source>
        <dbReference type="Pfam" id="PF25121"/>
    </source>
</evidence>
<feature type="compositionally biased region" description="Low complexity" evidence="1">
    <location>
        <begin position="97"/>
        <end position="111"/>
    </location>
</feature>
<dbReference type="Proteomes" id="UP001634007">
    <property type="component" value="Unassembled WGS sequence"/>
</dbReference>
<feature type="compositionally biased region" description="Basic and acidic residues" evidence="1">
    <location>
        <begin position="29"/>
        <end position="45"/>
    </location>
</feature>
<accession>A0ABD3JZQ0</accession>
<gene>
    <name evidence="3" type="ORF">ACJRO7_026894</name>
</gene>
<evidence type="ECO:0000313" key="3">
    <source>
        <dbReference type="EMBL" id="KAL3729821.1"/>
    </source>
</evidence>
<evidence type="ECO:0000313" key="4">
    <source>
        <dbReference type="Proteomes" id="UP001634007"/>
    </source>
</evidence>
<sequence length="327" mass="35549">MFVGFSFPASLHENSLSLPSLFPTGEQPRATDKPGYRRDDRERPTGVRPSSLPSLFPAGEPLRATDERGGYRRDDCEQPPSLCPPSLFRPANHRATPSGSGSGPDSSVPCSSLSALPLFAANHRAPPPPSSSRSDTGLSCTLERWCPTASHPPTCSSPVPLASRSRSSLSALPLFAVNHRVTGELPRPPPAPDPTPACLVRWNVGARPSHTRQPVDLQFRSHQDPASALVQSVDSFALVSSFLPNGGPTFSMAIYPSEFGIQRMEEEEIYGPVGLFDDEDDRNEDHLDEKQETLGEILNGDRLVTAPYEVKFLQGKDQEVVCKEVDK</sequence>
<dbReference type="AlphaFoldDB" id="A0ABD3JZQ0"/>
<feature type="domain" description="ESF1 RRM" evidence="2">
    <location>
        <begin position="230"/>
        <end position="292"/>
    </location>
</feature>
<dbReference type="Pfam" id="PF25121">
    <property type="entry name" value="RRM_ESF1"/>
    <property type="match status" value="1"/>
</dbReference>
<dbReference type="EMBL" id="JBJKBG010000007">
    <property type="protein sequence ID" value="KAL3729821.1"/>
    <property type="molecule type" value="Genomic_DNA"/>
</dbReference>
<feature type="region of interest" description="Disordered" evidence="1">
    <location>
        <begin position="15"/>
        <end position="111"/>
    </location>
</feature>
<protein>
    <recommendedName>
        <fullName evidence="2">ESF1 RRM domain-containing protein</fullName>
    </recommendedName>
</protein>
<dbReference type="PANTHER" id="PTHR12202">
    <property type="entry name" value="ESF1 HOMOLOG"/>
    <property type="match status" value="1"/>
</dbReference>
<dbReference type="PANTHER" id="PTHR12202:SF0">
    <property type="entry name" value="ESF1 HOMOLOG"/>
    <property type="match status" value="1"/>
</dbReference>
<reference evidence="3 4" key="1">
    <citation type="submission" date="2024-11" db="EMBL/GenBank/DDBJ databases">
        <title>Chromosome-level genome assembly of Eucalyptus globulus Labill. provides insights into its genome evolution.</title>
        <authorList>
            <person name="Li X."/>
        </authorList>
    </citation>
    <scope>NUCLEOTIDE SEQUENCE [LARGE SCALE GENOMIC DNA]</scope>
    <source>
        <strain evidence="3">CL2024</strain>
        <tissue evidence="3">Fresh tender leaves</tissue>
    </source>
</reference>
<dbReference type="InterPro" id="IPR056750">
    <property type="entry name" value="RRM_ESF1"/>
</dbReference>
<proteinExistence type="predicted"/>
<evidence type="ECO:0000256" key="1">
    <source>
        <dbReference type="SAM" id="MobiDB-lite"/>
    </source>
</evidence>